<evidence type="ECO:0000313" key="3">
    <source>
        <dbReference type="Proteomes" id="UP000030640"/>
    </source>
</evidence>
<dbReference type="EMBL" id="KI965633">
    <property type="protein sequence ID" value="EUD63846.1"/>
    <property type="molecule type" value="Genomic_DNA"/>
</dbReference>
<dbReference type="RefSeq" id="XP_008819567.1">
    <property type="nucleotide sequence ID" value="XM_008821345.1"/>
</dbReference>
<reference evidence="2 3" key="1">
    <citation type="submission" date="2013-02" db="EMBL/GenBank/DDBJ databases">
        <title>The Genome Sequence of Plasmodium inui San Antonio 1.</title>
        <authorList>
            <consortium name="The Broad Institute Genome Sequencing Platform"/>
            <consortium name="The Broad Institute Genome Sequencing Center for Infectious Disease"/>
            <person name="Neafsey D."/>
            <person name="Cheeseman I."/>
            <person name="Volkman S."/>
            <person name="Adams J."/>
            <person name="Walker B."/>
            <person name="Young S.K."/>
            <person name="Zeng Q."/>
            <person name="Gargeya S."/>
            <person name="Fitzgerald M."/>
            <person name="Haas B."/>
            <person name="Abouelleil A."/>
            <person name="Alvarado L."/>
            <person name="Arachchi H.M."/>
            <person name="Berlin A.M."/>
            <person name="Chapman S.B."/>
            <person name="Dewar J."/>
            <person name="Goldberg J."/>
            <person name="Griggs A."/>
            <person name="Gujja S."/>
            <person name="Hansen M."/>
            <person name="Howarth C."/>
            <person name="Imamovic A."/>
            <person name="Larimer J."/>
            <person name="McCowan C."/>
            <person name="Murphy C."/>
            <person name="Neiman D."/>
            <person name="Pearson M."/>
            <person name="Priest M."/>
            <person name="Roberts A."/>
            <person name="Saif S."/>
            <person name="Shea T."/>
            <person name="Sisk P."/>
            <person name="Sykes S."/>
            <person name="Wortman J."/>
            <person name="Nusbaum C."/>
            <person name="Birren B."/>
        </authorList>
    </citation>
    <scope>NUCLEOTIDE SEQUENCE [LARGE SCALE GENOMIC DNA]</scope>
    <source>
        <strain evidence="2 3">San Antonio 1</strain>
    </source>
</reference>
<dbReference type="Proteomes" id="UP000030640">
    <property type="component" value="Unassembled WGS sequence"/>
</dbReference>
<evidence type="ECO:0000256" key="1">
    <source>
        <dbReference type="SAM" id="MobiDB-lite"/>
    </source>
</evidence>
<name>W7AEZ2_9APIC</name>
<evidence type="ECO:0000313" key="2">
    <source>
        <dbReference type="EMBL" id="EUD63846.1"/>
    </source>
</evidence>
<feature type="region of interest" description="Disordered" evidence="1">
    <location>
        <begin position="1"/>
        <end position="80"/>
    </location>
</feature>
<dbReference type="VEuPathDB" id="PlasmoDB:C922_05774"/>
<dbReference type="AlphaFoldDB" id="W7AEZ2"/>
<organism evidence="2 3">
    <name type="scientific">Plasmodium inui San Antonio 1</name>
    <dbReference type="NCBI Taxonomy" id="1237626"/>
    <lineage>
        <taxon>Eukaryota</taxon>
        <taxon>Sar</taxon>
        <taxon>Alveolata</taxon>
        <taxon>Apicomplexa</taxon>
        <taxon>Aconoidasida</taxon>
        <taxon>Haemosporida</taxon>
        <taxon>Plasmodiidae</taxon>
        <taxon>Plasmodium</taxon>
        <taxon>Plasmodium (Plasmodium)</taxon>
    </lineage>
</organism>
<sequence length="80" mass="8787">MIDVSEAPAPLDLKAVKADLNPRKRKGATNRASPRNEEAIAKTQNQRTKSPGLVQGRANTIEKNSRAIPNLENRTLKTEP</sequence>
<proteinExistence type="predicted"/>
<gene>
    <name evidence="2" type="ORF">C922_05774</name>
</gene>
<accession>W7AEZ2</accession>
<keyword evidence="3" id="KW-1185">Reference proteome</keyword>
<dbReference type="GeneID" id="20041048"/>
<protein>
    <submittedName>
        <fullName evidence="2">Uncharacterized protein</fullName>
    </submittedName>
</protein>